<gene>
    <name evidence="2" type="ORF">ACFQNG_12485</name>
</gene>
<protein>
    <submittedName>
        <fullName evidence="2">Uncharacterized protein</fullName>
    </submittedName>
</protein>
<dbReference type="Proteomes" id="UP001596500">
    <property type="component" value="Unassembled WGS sequence"/>
</dbReference>
<feature type="compositionally biased region" description="Basic residues" evidence="1">
    <location>
        <begin position="1"/>
        <end position="11"/>
    </location>
</feature>
<dbReference type="EMBL" id="JBHTBW010000040">
    <property type="protein sequence ID" value="MFC7441910.1"/>
    <property type="molecule type" value="Genomic_DNA"/>
</dbReference>
<name>A0ABW2RLF3_9BACL</name>
<reference evidence="3" key="1">
    <citation type="journal article" date="2019" name="Int. J. Syst. Evol. Microbiol.">
        <title>The Global Catalogue of Microorganisms (GCM) 10K type strain sequencing project: providing services to taxonomists for standard genome sequencing and annotation.</title>
        <authorList>
            <consortium name="The Broad Institute Genomics Platform"/>
            <consortium name="The Broad Institute Genome Sequencing Center for Infectious Disease"/>
            <person name="Wu L."/>
            <person name="Ma J."/>
        </authorList>
    </citation>
    <scope>NUCLEOTIDE SEQUENCE [LARGE SCALE GENOMIC DNA]</scope>
    <source>
        <strain evidence="3">CGMCC 1.12942</strain>
    </source>
</reference>
<organism evidence="2 3">
    <name type="scientific">Laceyella putida</name>
    <dbReference type="NCBI Taxonomy" id="110101"/>
    <lineage>
        <taxon>Bacteria</taxon>
        <taxon>Bacillati</taxon>
        <taxon>Bacillota</taxon>
        <taxon>Bacilli</taxon>
        <taxon>Bacillales</taxon>
        <taxon>Thermoactinomycetaceae</taxon>
        <taxon>Laceyella</taxon>
    </lineage>
</organism>
<proteinExistence type="predicted"/>
<evidence type="ECO:0000313" key="3">
    <source>
        <dbReference type="Proteomes" id="UP001596500"/>
    </source>
</evidence>
<sequence>MSVRKRERKKNKGVEDSTIKSEEDTQFPAKCLSQNIHWITNRLGHSGDLAFREFMVGGREEKLRAAILYMDGLVEEQTINLVIMKSLMMETAPNMAGITSDDYAERVH</sequence>
<comment type="caution">
    <text evidence="2">The sequence shown here is derived from an EMBL/GenBank/DDBJ whole genome shotgun (WGS) entry which is preliminary data.</text>
</comment>
<accession>A0ABW2RLF3</accession>
<keyword evidence="3" id="KW-1185">Reference proteome</keyword>
<evidence type="ECO:0000256" key="1">
    <source>
        <dbReference type="SAM" id="MobiDB-lite"/>
    </source>
</evidence>
<feature type="region of interest" description="Disordered" evidence="1">
    <location>
        <begin position="1"/>
        <end position="26"/>
    </location>
</feature>
<feature type="compositionally biased region" description="Basic and acidic residues" evidence="1">
    <location>
        <begin position="12"/>
        <end position="23"/>
    </location>
</feature>
<dbReference type="RefSeq" id="WP_379865444.1">
    <property type="nucleotide sequence ID" value="NZ_JBHTBW010000040.1"/>
</dbReference>
<evidence type="ECO:0000313" key="2">
    <source>
        <dbReference type="EMBL" id="MFC7441910.1"/>
    </source>
</evidence>